<comment type="caution">
    <text evidence="2">The sequence shown here is derived from an EMBL/GenBank/DDBJ whole genome shotgun (WGS) entry which is preliminary data.</text>
</comment>
<gene>
    <name evidence="2" type="ORF">S12H4_45842</name>
</gene>
<accession>X1VE55</accession>
<feature type="non-terminal residue" evidence="2">
    <location>
        <position position="1"/>
    </location>
</feature>
<proteinExistence type="predicted"/>
<name>X1VE55_9ZZZZ</name>
<feature type="compositionally biased region" description="Basic and acidic residues" evidence="1">
    <location>
        <begin position="92"/>
        <end position="103"/>
    </location>
</feature>
<feature type="region of interest" description="Disordered" evidence="1">
    <location>
        <begin position="72"/>
        <end position="109"/>
    </location>
</feature>
<reference evidence="2" key="1">
    <citation type="journal article" date="2014" name="Front. Microbiol.">
        <title>High frequency of phylogenetically diverse reductive dehalogenase-homologous genes in deep subseafloor sedimentary metagenomes.</title>
        <authorList>
            <person name="Kawai M."/>
            <person name="Futagami T."/>
            <person name="Toyoda A."/>
            <person name="Takaki Y."/>
            <person name="Nishi S."/>
            <person name="Hori S."/>
            <person name="Arai W."/>
            <person name="Tsubouchi T."/>
            <person name="Morono Y."/>
            <person name="Uchiyama I."/>
            <person name="Ito T."/>
            <person name="Fujiyama A."/>
            <person name="Inagaki F."/>
            <person name="Takami H."/>
        </authorList>
    </citation>
    <scope>NUCLEOTIDE SEQUENCE</scope>
    <source>
        <strain evidence="2">Expedition CK06-06</strain>
    </source>
</reference>
<organism evidence="2">
    <name type="scientific">marine sediment metagenome</name>
    <dbReference type="NCBI Taxonomy" id="412755"/>
    <lineage>
        <taxon>unclassified sequences</taxon>
        <taxon>metagenomes</taxon>
        <taxon>ecological metagenomes</taxon>
    </lineage>
</organism>
<evidence type="ECO:0000313" key="2">
    <source>
        <dbReference type="EMBL" id="GAJ12371.1"/>
    </source>
</evidence>
<dbReference type="AlphaFoldDB" id="X1VE55"/>
<sequence>NKVAGLAADVGYHRGYKFDKAARALPMGPAALGSHFCVALSSAGEGSIGEQLDGGQEKSEKNLGVKMGNLRLMNTGTTPKQPGSNTVGIRGNRGDDRADRSCEARPGGP</sequence>
<protein>
    <submittedName>
        <fullName evidence="2">Uncharacterized protein</fullName>
    </submittedName>
</protein>
<feature type="compositionally biased region" description="Polar residues" evidence="1">
    <location>
        <begin position="72"/>
        <end position="87"/>
    </location>
</feature>
<dbReference type="EMBL" id="BARW01028389">
    <property type="protein sequence ID" value="GAJ12371.1"/>
    <property type="molecule type" value="Genomic_DNA"/>
</dbReference>
<evidence type="ECO:0000256" key="1">
    <source>
        <dbReference type="SAM" id="MobiDB-lite"/>
    </source>
</evidence>